<dbReference type="PROSITE" id="PS51650">
    <property type="entry name" value="C2_DOCK"/>
    <property type="match status" value="1"/>
</dbReference>
<dbReference type="Proteomes" id="UP000694563">
    <property type="component" value="Chromosome 15"/>
</dbReference>
<dbReference type="GO" id="GO:0005886">
    <property type="term" value="C:plasma membrane"/>
    <property type="evidence" value="ECO:0007669"/>
    <property type="project" value="TreeGrafter"/>
</dbReference>
<dbReference type="Pfam" id="PF14429">
    <property type="entry name" value="DOCK-C2"/>
    <property type="match status" value="1"/>
</dbReference>
<reference evidence="5" key="1">
    <citation type="submission" date="2020-10" db="EMBL/GenBank/DDBJ databases">
        <title>Catharus ustulatus (Swainson's thrush) genome, bCatUst1, primary haplotype v2.</title>
        <authorList>
            <person name="Delmore K."/>
            <person name="Vafadar M."/>
            <person name="Formenti G."/>
            <person name="Chow W."/>
            <person name="Pelan S."/>
            <person name="Howe K."/>
            <person name="Rhie A."/>
            <person name="Mountcastle J."/>
            <person name="Haase B."/>
            <person name="Fedrigo O."/>
            <person name="Jarvis E.D."/>
        </authorList>
    </citation>
    <scope>NUCLEOTIDE SEQUENCE [LARGE SCALE GENOMIC DNA]</scope>
</reference>
<evidence type="ECO:0000259" key="4">
    <source>
        <dbReference type="PROSITE" id="PS51650"/>
    </source>
</evidence>
<reference evidence="5" key="3">
    <citation type="submission" date="2025-09" db="UniProtKB">
        <authorList>
            <consortium name="Ensembl"/>
        </authorList>
    </citation>
    <scope>IDENTIFICATION</scope>
</reference>
<dbReference type="FunFam" id="2.60.40.150:FF:000044">
    <property type="entry name" value="dedicator of cytokinesis protein 1"/>
    <property type="match status" value="1"/>
</dbReference>
<comment type="subcellular location">
    <subcellularLocation>
        <location evidence="1">Cytoplasm</location>
    </subcellularLocation>
</comment>
<keyword evidence="6" id="KW-1185">Reference proteome</keyword>
<evidence type="ECO:0000256" key="3">
    <source>
        <dbReference type="PROSITE-ProRule" id="PRU00983"/>
    </source>
</evidence>
<dbReference type="InterPro" id="IPR026791">
    <property type="entry name" value="DOCK"/>
</dbReference>
<dbReference type="GO" id="GO:0016477">
    <property type="term" value="P:cell migration"/>
    <property type="evidence" value="ECO:0007669"/>
    <property type="project" value="TreeGrafter"/>
</dbReference>
<protein>
    <recommendedName>
        <fullName evidence="4">C2 DOCK-type domain-containing protein</fullName>
    </recommendedName>
</protein>
<dbReference type="Gene3D" id="1.20.1270.350">
    <property type="entry name" value="Dedicator of cytokinesis N-terminal subdomain"/>
    <property type="match status" value="1"/>
</dbReference>
<dbReference type="GO" id="GO:0005085">
    <property type="term" value="F:guanyl-nucleotide exchange factor activity"/>
    <property type="evidence" value="ECO:0007669"/>
    <property type="project" value="InterPro"/>
</dbReference>
<dbReference type="GO" id="GO:0007264">
    <property type="term" value="P:small GTPase-mediated signal transduction"/>
    <property type="evidence" value="ECO:0007669"/>
    <property type="project" value="InterPro"/>
</dbReference>
<keyword evidence="2" id="KW-0963">Cytoplasm</keyword>
<dbReference type="PANTHER" id="PTHR45653">
    <property type="entry name" value="DEDICATOR OF CYTOKINESIS"/>
    <property type="match status" value="1"/>
</dbReference>
<dbReference type="Ensembl" id="ENSCUST00005015925.1">
    <property type="protein sequence ID" value="ENSCUSP00005015334.1"/>
    <property type="gene ID" value="ENSCUSG00005009835.1"/>
</dbReference>
<dbReference type="GO" id="GO:0007520">
    <property type="term" value="P:myoblast fusion"/>
    <property type="evidence" value="ECO:0007669"/>
    <property type="project" value="TreeGrafter"/>
</dbReference>
<evidence type="ECO:0000256" key="2">
    <source>
        <dbReference type="ARBA" id="ARBA00022490"/>
    </source>
</evidence>
<sequence>MHLKKIHGALGLLEQEFFKGYWEQDPSHWIFLYVFWPLVVKPSAFTSAPSLKLTEVFSPQANKKVRFQQVQSMMCDLMEWRSQLLSGTLPKDELKELKQKVTSKIDYGNKVLELDLTVRDEDGNILDPDKTSVISLFHAHEEATNKITERIKEENGRNDWLNFIMSSSPTHSLYVFVRNFVCRIGEDAELFMSLYDPQKSTIISENYLVRWGSRGFPKEIDMLNNLKVVFTDLGNKDLSRDKIYLVCQIVRVGRMDLRDSNSKKYTQGLRRPFGVAVMDITDIIKGKSESDEEKQHFIPFHPFLKFSYQKCNLFFFLLTGLWVTVKMLVGDVTQTRKDYPHLVDRTTVVARKLGFPEIIMPGDIRNDIYITLLYGDFDKYNKTTQRNVEVIMCVCDEEGKVLPNAVCLGAGDKPVSEYRSVVYYQVKQPRWMETLKVAVPIEDMQRIHLRFTFRHRSTQESKDKGEKNFAMAYIRLMKEDGTTLHDGIHDLLVLKGDSKKMEDAGAYLALPSTRLHTENKGATLVRSSSTAGGLSVSSKDAFYISTLVCSTKLTQNAKHVLLIAHVSEDVGSQN</sequence>
<dbReference type="InterPro" id="IPR035892">
    <property type="entry name" value="C2_domain_sf"/>
</dbReference>
<comment type="similarity">
    <text evidence="3">Belongs to the DOCK family.</text>
</comment>
<dbReference type="Pfam" id="PF16172">
    <property type="entry name" value="DOCK_N"/>
    <property type="match status" value="1"/>
</dbReference>
<dbReference type="InterPro" id="IPR032376">
    <property type="entry name" value="DOCK_N"/>
</dbReference>
<organism evidence="5 6">
    <name type="scientific">Catharus ustulatus</name>
    <name type="common">Russet-backed thrush</name>
    <name type="synonym">Hylocichla ustulatus</name>
    <dbReference type="NCBI Taxonomy" id="91951"/>
    <lineage>
        <taxon>Eukaryota</taxon>
        <taxon>Metazoa</taxon>
        <taxon>Chordata</taxon>
        <taxon>Craniata</taxon>
        <taxon>Vertebrata</taxon>
        <taxon>Euteleostomi</taxon>
        <taxon>Archelosauria</taxon>
        <taxon>Archosauria</taxon>
        <taxon>Dinosauria</taxon>
        <taxon>Saurischia</taxon>
        <taxon>Theropoda</taxon>
        <taxon>Coelurosauria</taxon>
        <taxon>Aves</taxon>
        <taxon>Neognathae</taxon>
        <taxon>Neoaves</taxon>
        <taxon>Telluraves</taxon>
        <taxon>Australaves</taxon>
        <taxon>Passeriformes</taxon>
        <taxon>Turdidae</taxon>
        <taxon>Catharus</taxon>
    </lineage>
</organism>
<proteinExistence type="inferred from homology"/>
<dbReference type="GO" id="GO:0005737">
    <property type="term" value="C:cytoplasm"/>
    <property type="evidence" value="ECO:0007669"/>
    <property type="project" value="UniProtKB-SubCell"/>
</dbReference>
<dbReference type="PANTHER" id="PTHR45653:SF6">
    <property type="entry name" value="DEDICATOR OF CYTOKINESIS PROTEIN 2"/>
    <property type="match status" value="1"/>
</dbReference>
<accession>A0A8C3UGR2</accession>
<dbReference type="AlphaFoldDB" id="A0A8C3UGR2"/>
<dbReference type="Gene3D" id="2.60.40.150">
    <property type="entry name" value="C2 domain"/>
    <property type="match status" value="1"/>
</dbReference>
<name>A0A8C3UGR2_CATUS</name>
<evidence type="ECO:0000313" key="6">
    <source>
        <dbReference type="Proteomes" id="UP000694563"/>
    </source>
</evidence>
<dbReference type="GO" id="GO:0031267">
    <property type="term" value="F:small GTPase binding"/>
    <property type="evidence" value="ECO:0007669"/>
    <property type="project" value="TreeGrafter"/>
</dbReference>
<dbReference type="InterPro" id="IPR042455">
    <property type="entry name" value="DOCK_N_sub1"/>
</dbReference>
<dbReference type="InterPro" id="IPR027007">
    <property type="entry name" value="C2_DOCK-type_domain"/>
</dbReference>
<feature type="domain" description="C2 DOCK-type" evidence="4">
    <location>
        <begin position="365"/>
        <end position="549"/>
    </location>
</feature>
<evidence type="ECO:0000313" key="5">
    <source>
        <dbReference type="Ensembl" id="ENSCUSP00005015334.1"/>
    </source>
</evidence>
<evidence type="ECO:0000256" key="1">
    <source>
        <dbReference type="ARBA" id="ARBA00004496"/>
    </source>
</evidence>
<reference evidence="5" key="2">
    <citation type="submission" date="2025-08" db="UniProtKB">
        <authorList>
            <consortium name="Ensembl"/>
        </authorList>
    </citation>
    <scope>IDENTIFICATION</scope>
</reference>